<sequence>MRLPNPSENEQTSKPTAWKRSLIAGASACLVVFLVNLAITIWSITLPEGSQNGAQTGRRILYEGSSQYFLEPATMVCNAYRHQPGPMSTKHTQSKGG</sequence>
<dbReference type="VEuPathDB" id="FungiDB:FOMG_17375"/>
<dbReference type="AlphaFoldDB" id="W9Z2M7"/>
<gene>
    <name evidence="2" type="ORF">FOMG_17375</name>
</gene>
<dbReference type="EMBL" id="JH659374">
    <property type="protein sequence ID" value="EXK26014.1"/>
    <property type="molecule type" value="Genomic_DNA"/>
</dbReference>
<keyword evidence="1" id="KW-0812">Transmembrane</keyword>
<evidence type="ECO:0000256" key="1">
    <source>
        <dbReference type="SAM" id="Phobius"/>
    </source>
</evidence>
<proteinExistence type="predicted"/>
<reference evidence="2" key="1">
    <citation type="submission" date="2012-04" db="EMBL/GenBank/DDBJ databases">
        <title>The Genome Sequence of Fusarium oxysporum melonis.</title>
        <authorList>
            <consortium name="The Broad Institute Genome Sequencing Platform"/>
            <person name="Ma L.-J."/>
            <person name="Gale L.R."/>
            <person name="Schwartz D.C."/>
            <person name="Zhou S."/>
            <person name="Corby-Kistler H."/>
            <person name="Young S.K."/>
            <person name="Zeng Q."/>
            <person name="Gargeya S."/>
            <person name="Fitzgerald M."/>
            <person name="Haas B."/>
            <person name="Abouelleil A."/>
            <person name="Alvarado L."/>
            <person name="Arachchi H.M."/>
            <person name="Berlin A."/>
            <person name="Brown A."/>
            <person name="Chapman S.B."/>
            <person name="Chen Z."/>
            <person name="Dunbar C."/>
            <person name="Freedman E."/>
            <person name="Gearin G."/>
            <person name="Goldberg J."/>
            <person name="Griggs A."/>
            <person name="Gujja S."/>
            <person name="Heiman D."/>
            <person name="Howarth C."/>
            <person name="Larson L."/>
            <person name="Lui A."/>
            <person name="MacDonald P.J.P."/>
            <person name="Montmayeur A."/>
            <person name="Murphy C."/>
            <person name="Neiman D."/>
            <person name="Pearson M."/>
            <person name="Priest M."/>
            <person name="Roberts A."/>
            <person name="Saif S."/>
            <person name="Shea T."/>
            <person name="Shenoy N."/>
            <person name="Sisk P."/>
            <person name="Stolte C."/>
            <person name="Sykes S."/>
            <person name="Wortman J."/>
            <person name="Nusbaum C."/>
            <person name="Birren B."/>
        </authorList>
    </citation>
    <scope>NUCLEOTIDE SEQUENCE</scope>
    <source>
        <strain evidence="2">26406</strain>
    </source>
</reference>
<keyword evidence="1" id="KW-0472">Membrane</keyword>
<protein>
    <submittedName>
        <fullName evidence="2">Uncharacterized protein</fullName>
    </submittedName>
</protein>
<keyword evidence="1" id="KW-1133">Transmembrane helix</keyword>
<accession>W9Z2M7</accession>
<feature type="transmembrane region" description="Helical" evidence="1">
    <location>
        <begin position="21"/>
        <end position="42"/>
    </location>
</feature>
<dbReference type="Proteomes" id="UP000030703">
    <property type="component" value="Unassembled WGS sequence"/>
</dbReference>
<dbReference type="HOGENOM" id="CLU_2346764_0_0_1"/>
<dbReference type="OrthoDB" id="5429634at2759"/>
<organism evidence="2">
    <name type="scientific">Fusarium oxysporum f. sp. melonis 26406</name>
    <dbReference type="NCBI Taxonomy" id="1089452"/>
    <lineage>
        <taxon>Eukaryota</taxon>
        <taxon>Fungi</taxon>
        <taxon>Dikarya</taxon>
        <taxon>Ascomycota</taxon>
        <taxon>Pezizomycotina</taxon>
        <taxon>Sordariomycetes</taxon>
        <taxon>Hypocreomycetidae</taxon>
        <taxon>Hypocreales</taxon>
        <taxon>Nectriaceae</taxon>
        <taxon>Fusarium</taxon>
        <taxon>Fusarium oxysporum species complex</taxon>
    </lineage>
</organism>
<evidence type="ECO:0000313" key="2">
    <source>
        <dbReference type="EMBL" id="EXK26014.1"/>
    </source>
</evidence>
<reference evidence="2" key="2">
    <citation type="submission" date="2012-05" db="EMBL/GenBank/DDBJ databases">
        <title>Annotation of the Genome Sequence of Fusarium oxysporum f. sp. melonis 26406.</title>
        <authorList>
            <consortium name="The Broad Institute Genomics Platform"/>
            <person name="Ma L.-J."/>
            <person name="Corby-Kistler H."/>
            <person name="Broz K."/>
            <person name="Gale L.R."/>
            <person name="Jonkers W."/>
            <person name="O'Donnell K."/>
            <person name="Ploetz R."/>
            <person name="Steinberg C."/>
            <person name="Schwartz D.C."/>
            <person name="VanEtten H."/>
            <person name="Zhou S."/>
            <person name="Young S.K."/>
            <person name="Zeng Q."/>
            <person name="Gargeya S."/>
            <person name="Fitzgerald M."/>
            <person name="Abouelleil A."/>
            <person name="Alvarado L."/>
            <person name="Chapman S.B."/>
            <person name="Gainer-Dewar J."/>
            <person name="Goldberg J."/>
            <person name="Griggs A."/>
            <person name="Gujja S."/>
            <person name="Hansen M."/>
            <person name="Howarth C."/>
            <person name="Imamovic A."/>
            <person name="Ireland A."/>
            <person name="Larimer J."/>
            <person name="McCowan C."/>
            <person name="Murphy C."/>
            <person name="Pearson M."/>
            <person name="Poon T.W."/>
            <person name="Priest M."/>
            <person name="Roberts A."/>
            <person name="Saif S."/>
            <person name="Shea T."/>
            <person name="Sykes S."/>
            <person name="Wortman J."/>
            <person name="Nusbaum C."/>
            <person name="Birren B."/>
        </authorList>
    </citation>
    <scope>NUCLEOTIDE SEQUENCE</scope>
    <source>
        <strain evidence="2">26406</strain>
    </source>
</reference>
<name>W9Z2M7_FUSOX</name>